<dbReference type="InterPro" id="IPR036259">
    <property type="entry name" value="MFS_trans_sf"/>
</dbReference>
<feature type="transmembrane region" description="Helical" evidence="6">
    <location>
        <begin position="58"/>
        <end position="83"/>
    </location>
</feature>
<keyword evidence="2" id="KW-1003">Cell membrane</keyword>
<feature type="non-terminal residue" evidence="7">
    <location>
        <position position="179"/>
    </location>
</feature>
<dbReference type="Pfam" id="PF07690">
    <property type="entry name" value="MFS_1"/>
    <property type="match status" value="1"/>
</dbReference>
<evidence type="ECO:0008006" key="8">
    <source>
        <dbReference type="Google" id="ProtNLM"/>
    </source>
</evidence>
<comment type="subcellular location">
    <subcellularLocation>
        <location evidence="1">Cell membrane</location>
        <topology evidence="1">Multi-pass membrane protein</topology>
    </subcellularLocation>
</comment>
<dbReference type="GO" id="GO:0005886">
    <property type="term" value="C:plasma membrane"/>
    <property type="evidence" value="ECO:0007669"/>
    <property type="project" value="UniProtKB-SubCell"/>
</dbReference>
<sequence>VTPNTITPKPQSNLGRVFTSFESPNFRYIWVHFLFNFVAMDMLMMTQGWLVWESTHSVFLVGAVAGLRGVGQFSFGALGGVLADRYNRRIILTVSQVVRASSCFWLGLLIVSNHVEVWHMLVFSGIQGVVMGALLPASETLVYDIVGPTRIINAAAIKHGAYSISRIPSALLFGAIVSS</sequence>
<evidence type="ECO:0000256" key="5">
    <source>
        <dbReference type="ARBA" id="ARBA00023136"/>
    </source>
</evidence>
<keyword evidence="5 6" id="KW-0472">Membrane</keyword>
<dbReference type="PANTHER" id="PTHR23513:SF11">
    <property type="entry name" value="STAPHYLOFERRIN A TRANSPORTER"/>
    <property type="match status" value="1"/>
</dbReference>
<keyword evidence="3 6" id="KW-0812">Transmembrane</keyword>
<name>A0A382F8T3_9ZZZZ</name>
<gene>
    <name evidence="7" type="ORF">METZ01_LOCUS211355</name>
</gene>
<evidence type="ECO:0000313" key="7">
    <source>
        <dbReference type="EMBL" id="SVB58501.1"/>
    </source>
</evidence>
<proteinExistence type="predicted"/>
<dbReference type="InterPro" id="IPR011701">
    <property type="entry name" value="MFS"/>
</dbReference>
<dbReference type="EMBL" id="UINC01048224">
    <property type="protein sequence ID" value="SVB58501.1"/>
    <property type="molecule type" value="Genomic_DNA"/>
</dbReference>
<evidence type="ECO:0000256" key="4">
    <source>
        <dbReference type="ARBA" id="ARBA00022989"/>
    </source>
</evidence>
<organism evidence="7">
    <name type="scientific">marine metagenome</name>
    <dbReference type="NCBI Taxonomy" id="408172"/>
    <lineage>
        <taxon>unclassified sequences</taxon>
        <taxon>metagenomes</taxon>
        <taxon>ecological metagenomes</taxon>
    </lineage>
</organism>
<feature type="transmembrane region" description="Helical" evidence="6">
    <location>
        <begin position="28"/>
        <end position="52"/>
    </location>
</feature>
<accession>A0A382F8T3</accession>
<dbReference type="Gene3D" id="1.20.1250.20">
    <property type="entry name" value="MFS general substrate transporter like domains"/>
    <property type="match status" value="1"/>
</dbReference>
<evidence type="ECO:0000256" key="3">
    <source>
        <dbReference type="ARBA" id="ARBA00022692"/>
    </source>
</evidence>
<dbReference type="AlphaFoldDB" id="A0A382F8T3"/>
<protein>
    <recommendedName>
        <fullName evidence="8">Major facilitator superfamily (MFS) profile domain-containing protein</fullName>
    </recommendedName>
</protein>
<dbReference type="GO" id="GO:0022857">
    <property type="term" value="F:transmembrane transporter activity"/>
    <property type="evidence" value="ECO:0007669"/>
    <property type="project" value="InterPro"/>
</dbReference>
<feature type="non-terminal residue" evidence="7">
    <location>
        <position position="1"/>
    </location>
</feature>
<reference evidence="7" key="1">
    <citation type="submission" date="2018-05" db="EMBL/GenBank/DDBJ databases">
        <authorList>
            <person name="Lanie J.A."/>
            <person name="Ng W.-L."/>
            <person name="Kazmierczak K.M."/>
            <person name="Andrzejewski T.M."/>
            <person name="Davidsen T.M."/>
            <person name="Wayne K.J."/>
            <person name="Tettelin H."/>
            <person name="Glass J.I."/>
            <person name="Rusch D."/>
            <person name="Podicherti R."/>
            <person name="Tsui H.-C.T."/>
            <person name="Winkler M.E."/>
        </authorList>
    </citation>
    <scope>NUCLEOTIDE SEQUENCE</scope>
</reference>
<evidence type="ECO:0000256" key="6">
    <source>
        <dbReference type="SAM" id="Phobius"/>
    </source>
</evidence>
<dbReference type="PANTHER" id="PTHR23513">
    <property type="entry name" value="INTEGRAL MEMBRANE EFFLUX PROTEIN-RELATED"/>
    <property type="match status" value="1"/>
</dbReference>
<evidence type="ECO:0000256" key="2">
    <source>
        <dbReference type="ARBA" id="ARBA00022475"/>
    </source>
</evidence>
<keyword evidence="4 6" id="KW-1133">Transmembrane helix</keyword>
<evidence type="ECO:0000256" key="1">
    <source>
        <dbReference type="ARBA" id="ARBA00004651"/>
    </source>
</evidence>
<dbReference type="SUPFAM" id="SSF103473">
    <property type="entry name" value="MFS general substrate transporter"/>
    <property type="match status" value="1"/>
</dbReference>